<dbReference type="SUPFAM" id="SSF109604">
    <property type="entry name" value="HD-domain/PDEase-like"/>
    <property type="match status" value="1"/>
</dbReference>
<organism evidence="2 3">
    <name type="scientific">Vicingus serpentipes</name>
    <dbReference type="NCBI Taxonomy" id="1926625"/>
    <lineage>
        <taxon>Bacteria</taxon>
        <taxon>Pseudomonadati</taxon>
        <taxon>Bacteroidota</taxon>
        <taxon>Flavobacteriia</taxon>
        <taxon>Flavobacteriales</taxon>
        <taxon>Vicingaceae</taxon>
        <taxon>Vicingus</taxon>
    </lineage>
</organism>
<dbReference type="SMART" id="SM00471">
    <property type="entry name" value="HDc"/>
    <property type="match status" value="1"/>
</dbReference>
<dbReference type="RefSeq" id="WP_147098037.1">
    <property type="nucleotide sequence ID" value="NZ_VOOS01000001.1"/>
</dbReference>
<name>A0A5C6RWL7_9FLAO</name>
<dbReference type="InterPro" id="IPR003607">
    <property type="entry name" value="HD/PDEase_dom"/>
</dbReference>
<reference evidence="2 3" key="1">
    <citation type="submission" date="2019-08" db="EMBL/GenBank/DDBJ databases">
        <title>Genome of Vicingus serpentipes NCIMB 15042.</title>
        <authorList>
            <person name="Bowman J.P."/>
        </authorList>
    </citation>
    <scope>NUCLEOTIDE SEQUENCE [LARGE SCALE GENOMIC DNA]</scope>
    <source>
        <strain evidence="2 3">NCIMB 15042</strain>
    </source>
</reference>
<dbReference type="PANTHER" id="PTHR33594">
    <property type="entry name" value="SUPERFAMILY HYDROLASE, PUTATIVE (AFU_ORTHOLOGUE AFUA_1G03035)-RELATED"/>
    <property type="match status" value="1"/>
</dbReference>
<dbReference type="Proteomes" id="UP000321721">
    <property type="component" value="Unassembled WGS sequence"/>
</dbReference>
<dbReference type="PANTHER" id="PTHR33594:SF1">
    <property type="entry name" value="HD_PDEASE DOMAIN-CONTAINING PROTEIN"/>
    <property type="match status" value="1"/>
</dbReference>
<evidence type="ECO:0000313" key="3">
    <source>
        <dbReference type="Proteomes" id="UP000321721"/>
    </source>
</evidence>
<dbReference type="OrthoDB" id="9797344at2"/>
<dbReference type="InterPro" id="IPR006674">
    <property type="entry name" value="HD_domain"/>
</dbReference>
<evidence type="ECO:0000313" key="2">
    <source>
        <dbReference type="EMBL" id="TXB66946.1"/>
    </source>
</evidence>
<proteinExistence type="predicted"/>
<dbReference type="EMBL" id="VOOS01000001">
    <property type="protein sequence ID" value="TXB66946.1"/>
    <property type="molecule type" value="Genomic_DNA"/>
</dbReference>
<evidence type="ECO:0000259" key="1">
    <source>
        <dbReference type="SMART" id="SM00471"/>
    </source>
</evidence>
<keyword evidence="3" id="KW-1185">Reference proteome</keyword>
<feature type="domain" description="HD/PDEase" evidence="1">
    <location>
        <begin position="23"/>
        <end position="139"/>
    </location>
</feature>
<dbReference type="Gene3D" id="1.10.472.50">
    <property type="entry name" value="HD-domain/PDEase-like"/>
    <property type="match status" value="1"/>
</dbReference>
<accession>A0A5C6RWL7</accession>
<dbReference type="AlphaFoldDB" id="A0A5C6RWL7"/>
<sequence length="217" mass="24918">MENKKHQIELTTQYVKSFHQNEATGHDWFHINRVNNLAKKISNKEGGDLFKVELIALLHDVADHKLNDGDEKIGLKNVEDFLLSINIEGNLIIDILSDIENISFKGAGVEQKELSLEGMIVQDADRIDAIGAIGIARTFAYGGNKNRMIYDPESNPEMHTDFVKYKSSKAPTINHFYEKLLLLKDRLNTSSAKEIAEKRHQFMEMFLCQFYKEWNCD</sequence>
<protein>
    <submittedName>
        <fullName evidence="2">HD domain-containing protein</fullName>
    </submittedName>
</protein>
<gene>
    <name evidence="2" type="ORF">FRY74_01830</name>
</gene>
<comment type="caution">
    <text evidence="2">The sequence shown here is derived from an EMBL/GenBank/DDBJ whole genome shotgun (WGS) entry which is preliminary data.</text>
</comment>
<dbReference type="Pfam" id="PF01966">
    <property type="entry name" value="HD"/>
    <property type="match status" value="1"/>
</dbReference>
<dbReference type="CDD" id="cd00077">
    <property type="entry name" value="HDc"/>
    <property type="match status" value="1"/>
</dbReference>
<dbReference type="Gene3D" id="1.20.58.1910">
    <property type="match status" value="1"/>
</dbReference>